<reference evidence="8" key="2">
    <citation type="submission" date="2025-08" db="UniProtKB">
        <authorList>
            <consortium name="RefSeq"/>
        </authorList>
    </citation>
    <scope>IDENTIFICATION</scope>
    <source>
        <tissue evidence="8">Leaf</tissue>
    </source>
</reference>
<dbReference type="PANTHER" id="PTHR31899">
    <property type="entry name" value="BETA-CAROTENE 3-HYDROXYLASE 1, CHLOROPLASTIC"/>
    <property type="match status" value="1"/>
</dbReference>
<dbReference type="STRING" id="4096.A0A1U7XAX0"/>
<keyword evidence="6" id="KW-0812">Transmembrane</keyword>
<dbReference type="GO" id="GO:0016123">
    <property type="term" value="P:xanthophyll biosynthetic process"/>
    <property type="evidence" value="ECO:0007669"/>
    <property type="project" value="TreeGrafter"/>
</dbReference>
<gene>
    <name evidence="8" type="primary">LOC104235870</name>
</gene>
<keyword evidence="3" id="KW-0125">Carotenoid biosynthesis</keyword>
<feature type="transmembrane region" description="Helical" evidence="6">
    <location>
        <begin position="169"/>
        <end position="187"/>
    </location>
</feature>
<evidence type="ECO:0000256" key="4">
    <source>
        <dbReference type="ARBA" id="ARBA00023002"/>
    </source>
</evidence>
<keyword evidence="4" id="KW-0560">Oxidoreductase</keyword>
<dbReference type="GO" id="GO:0031969">
    <property type="term" value="C:chloroplast membrane"/>
    <property type="evidence" value="ECO:0007669"/>
    <property type="project" value="UniProtKB-SubCell"/>
</dbReference>
<dbReference type="Proteomes" id="UP000189701">
    <property type="component" value="Unplaced"/>
</dbReference>
<dbReference type="PANTHER" id="PTHR31899:SF10">
    <property type="entry name" value="BETA-CAROTENE HYDROXYLASE 2, CHLOROPLASTIC"/>
    <property type="match status" value="1"/>
</dbReference>
<reference evidence="7" key="1">
    <citation type="journal article" date="2013" name="Genome Biol.">
        <title>Reference genomes and transcriptomes of Nicotiana sylvestris and Nicotiana tomentosiformis.</title>
        <authorList>
            <person name="Sierro N."/>
            <person name="Battey J.N."/>
            <person name="Ouadi S."/>
            <person name="Bovet L."/>
            <person name="Goepfert S."/>
            <person name="Bakaher N."/>
            <person name="Peitsch M.C."/>
            <person name="Ivanov N.V."/>
        </authorList>
    </citation>
    <scope>NUCLEOTIDE SEQUENCE [LARGE SCALE GENOMIC DNA]</scope>
</reference>
<keyword evidence="7" id="KW-1185">Reference proteome</keyword>
<dbReference type="AlphaFoldDB" id="A0A1U7XAX0"/>
<protein>
    <recommendedName>
        <fullName evidence="5">beta-carotene 3-hydroxylase</fullName>
        <ecNumber evidence="5">1.14.15.24</ecNumber>
    </recommendedName>
</protein>
<accession>A0A1U7XAX0</accession>
<dbReference type="RefSeq" id="XP_009787998.1">
    <property type="nucleotide sequence ID" value="XM_009789696.1"/>
</dbReference>
<dbReference type="InterPro" id="IPR045019">
    <property type="entry name" value="BETA-OHASE-like"/>
</dbReference>
<dbReference type="eggNOG" id="ENOG502QSIR">
    <property type="taxonomic scope" value="Eukaryota"/>
</dbReference>
<evidence type="ECO:0000256" key="5">
    <source>
        <dbReference type="ARBA" id="ARBA00026097"/>
    </source>
</evidence>
<evidence type="ECO:0000256" key="3">
    <source>
        <dbReference type="ARBA" id="ARBA00022746"/>
    </source>
</evidence>
<feature type="transmembrane region" description="Helical" evidence="6">
    <location>
        <begin position="129"/>
        <end position="154"/>
    </location>
</feature>
<evidence type="ECO:0000256" key="2">
    <source>
        <dbReference type="ARBA" id="ARBA00009324"/>
    </source>
</evidence>
<keyword evidence="6" id="KW-1133">Transmembrane helix</keyword>
<dbReference type="EC" id="1.14.15.24" evidence="5"/>
<evidence type="ECO:0000256" key="6">
    <source>
        <dbReference type="SAM" id="Phobius"/>
    </source>
</evidence>
<keyword evidence="6" id="KW-0472">Membrane</keyword>
<evidence type="ECO:0000313" key="8">
    <source>
        <dbReference type="RefSeq" id="XP_009787998.1"/>
    </source>
</evidence>
<dbReference type="GO" id="GO:0010291">
    <property type="term" value="F:beta-carotene 3-hydroxylase activity"/>
    <property type="evidence" value="ECO:0007669"/>
    <property type="project" value="UniProtKB-EC"/>
</dbReference>
<evidence type="ECO:0000313" key="7">
    <source>
        <dbReference type="Proteomes" id="UP000189701"/>
    </source>
</evidence>
<evidence type="ECO:0000256" key="1">
    <source>
        <dbReference type="ARBA" id="ARBA00004508"/>
    </source>
</evidence>
<sequence length="188" mass="21120">MGDGPQSLVKRSAKVGRVQRCYLDSPIGSSVLGTENFQTIYFRYSPFLGPNPVFPISSFSRNLGTILRSRRKPSFTVCFVLEDEKLNTQFDKLNAQLETGTEEIQIKTEEQISATRLAEKLARKKSERFTYLVAAVMSIFGITSLAIMAVYYRFSWQMEGGEVPLTEKFGTFALSVGVAVSFFFSTIF</sequence>
<comment type="subcellular location">
    <subcellularLocation>
        <location evidence="1">Plastid</location>
        <location evidence="1">Chloroplast membrane</location>
        <topology evidence="1">Multi-pass membrane protein</topology>
    </subcellularLocation>
</comment>
<dbReference type="GO" id="GO:0016119">
    <property type="term" value="P:carotene metabolic process"/>
    <property type="evidence" value="ECO:0007669"/>
    <property type="project" value="TreeGrafter"/>
</dbReference>
<organism evidence="7 8">
    <name type="scientific">Nicotiana sylvestris</name>
    <name type="common">Wood tobacco</name>
    <name type="synonym">South American tobacco</name>
    <dbReference type="NCBI Taxonomy" id="4096"/>
    <lineage>
        <taxon>Eukaryota</taxon>
        <taxon>Viridiplantae</taxon>
        <taxon>Streptophyta</taxon>
        <taxon>Embryophyta</taxon>
        <taxon>Tracheophyta</taxon>
        <taxon>Spermatophyta</taxon>
        <taxon>Magnoliopsida</taxon>
        <taxon>eudicotyledons</taxon>
        <taxon>Gunneridae</taxon>
        <taxon>Pentapetalae</taxon>
        <taxon>asterids</taxon>
        <taxon>lamiids</taxon>
        <taxon>Solanales</taxon>
        <taxon>Solanaceae</taxon>
        <taxon>Nicotianoideae</taxon>
        <taxon>Nicotianeae</taxon>
        <taxon>Nicotiana</taxon>
    </lineage>
</organism>
<name>A0A1U7XAX0_NICSY</name>
<proteinExistence type="inferred from homology"/>
<comment type="similarity">
    <text evidence="2">Belongs to the sterol desaturase family.</text>
</comment>